<protein>
    <submittedName>
        <fullName evidence="1">Uncharacterized protein</fullName>
    </submittedName>
</protein>
<reference evidence="1 2" key="1">
    <citation type="submission" date="2024-01" db="EMBL/GenBank/DDBJ databases">
        <title>Complete genome of Cladobotryum mycophilum ATHUM6906.</title>
        <authorList>
            <person name="Christinaki A.C."/>
            <person name="Myridakis A.I."/>
            <person name="Kouvelis V.N."/>
        </authorList>
    </citation>
    <scope>NUCLEOTIDE SEQUENCE [LARGE SCALE GENOMIC DNA]</scope>
    <source>
        <strain evidence="1 2">ATHUM6906</strain>
    </source>
</reference>
<comment type="caution">
    <text evidence="1">The sequence shown here is derived from an EMBL/GenBank/DDBJ whole genome shotgun (WGS) entry which is preliminary data.</text>
</comment>
<keyword evidence="2" id="KW-1185">Reference proteome</keyword>
<dbReference type="Proteomes" id="UP001338125">
    <property type="component" value="Unassembled WGS sequence"/>
</dbReference>
<dbReference type="EMBL" id="JAVFKD010000010">
    <property type="protein sequence ID" value="KAK5994308.1"/>
    <property type="molecule type" value="Genomic_DNA"/>
</dbReference>
<name>A0ABR0SQC9_9HYPO</name>
<proteinExistence type="predicted"/>
<sequence>MRPELSLHNRARDLLLTQFSKAEVDILLRKPRYVSELVQHSSKLASSRQHAHDEIFSPSIVPIARQLQFGRASVAATQLGRVGWSAYANWERAPDTISVRSEYTSFGHRLHRMLEDQSSLMNREAPELAMAGIQSRLTQAETFYSFRDAVLWLSQWSPKLPSDAPGHLGLMAFCVAVDEFYLSSEAFLTGDYIFGSLPLSTWYAYARQECVNAGGDVRWLDLALDSLHAAIILQAHEKAVHASLVAPCDVDTKDWDELHGYFLRCEGSMVAFCAFLLLSLSGVKFSEETARSSFLDISKRGLGAGAGGFAESSMGATAENELGFRYALACSIYDGTDAGLNTDAALAIHRFLTSTGSNIEFFDRYRERVLGKRVPIQAEVYIEINSCLAKVSADLSMSVNQDVSSSGDSVSDLIGNGDIAETYRQWLDGEGPFTRLPRVLRLAGRIPTAVHPLQHFVGTSQIPNGGHPL</sequence>
<evidence type="ECO:0000313" key="2">
    <source>
        <dbReference type="Proteomes" id="UP001338125"/>
    </source>
</evidence>
<gene>
    <name evidence="1" type="ORF">PT974_04781</name>
</gene>
<evidence type="ECO:0000313" key="1">
    <source>
        <dbReference type="EMBL" id="KAK5994308.1"/>
    </source>
</evidence>
<organism evidence="1 2">
    <name type="scientific">Cladobotryum mycophilum</name>
    <dbReference type="NCBI Taxonomy" id="491253"/>
    <lineage>
        <taxon>Eukaryota</taxon>
        <taxon>Fungi</taxon>
        <taxon>Dikarya</taxon>
        <taxon>Ascomycota</taxon>
        <taxon>Pezizomycotina</taxon>
        <taxon>Sordariomycetes</taxon>
        <taxon>Hypocreomycetidae</taxon>
        <taxon>Hypocreales</taxon>
        <taxon>Hypocreaceae</taxon>
        <taxon>Cladobotryum</taxon>
    </lineage>
</organism>
<accession>A0ABR0SQC9</accession>